<feature type="region of interest" description="Disordered" evidence="9">
    <location>
        <begin position="1027"/>
        <end position="1085"/>
    </location>
</feature>
<feature type="compositionally biased region" description="Low complexity" evidence="9">
    <location>
        <begin position="9"/>
        <end position="25"/>
    </location>
</feature>
<feature type="compositionally biased region" description="Basic and acidic residues" evidence="9">
    <location>
        <begin position="766"/>
        <end position="778"/>
    </location>
</feature>
<dbReference type="InterPro" id="IPR011990">
    <property type="entry name" value="TPR-like_helical_dom_sf"/>
</dbReference>
<evidence type="ECO:0000256" key="5">
    <source>
        <dbReference type="ARBA" id="ARBA00023159"/>
    </source>
</evidence>
<evidence type="ECO:0000256" key="4">
    <source>
        <dbReference type="ARBA" id="ARBA00023015"/>
    </source>
</evidence>
<feature type="region of interest" description="Disordered" evidence="9">
    <location>
        <begin position="1"/>
        <end position="40"/>
    </location>
</feature>
<evidence type="ECO:0000256" key="3">
    <source>
        <dbReference type="ARBA" id="ARBA00020631"/>
    </source>
</evidence>
<accession>W3VWQ4</accession>
<feature type="region of interest" description="Disordered" evidence="9">
    <location>
        <begin position="377"/>
        <end position="408"/>
    </location>
</feature>
<evidence type="ECO:0000256" key="7">
    <source>
        <dbReference type="ARBA" id="ARBA00023242"/>
    </source>
</evidence>
<feature type="compositionally biased region" description="Low complexity" evidence="9">
    <location>
        <begin position="377"/>
        <end position="391"/>
    </location>
</feature>
<dbReference type="HOGENOM" id="CLU_006203_0_0_1"/>
<feature type="region of interest" description="Disordered" evidence="9">
    <location>
        <begin position="478"/>
        <end position="504"/>
    </location>
</feature>
<dbReference type="SUPFAM" id="SSF140718">
    <property type="entry name" value="Mediator hinge subcomplex-like"/>
    <property type="match status" value="1"/>
</dbReference>
<dbReference type="GO" id="GO:0003712">
    <property type="term" value="F:transcription coregulator activity"/>
    <property type="evidence" value="ECO:0007669"/>
    <property type="project" value="InterPro"/>
</dbReference>
<dbReference type="InterPro" id="IPR037212">
    <property type="entry name" value="Med7/Med21-like"/>
</dbReference>
<evidence type="ECO:0000313" key="11">
    <source>
        <dbReference type="Proteomes" id="UP000019462"/>
    </source>
</evidence>
<dbReference type="PANTHER" id="PTHR43628">
    <property type="entry name" value="ACTIVATOR OF C KINASE PROTEIN 1-RELATED"/>
    <property type="match status" value="1"/>
</dbReference>
<protein>
    <recommendedName>
        <fullName evidence="3">Mediator of RNA polymerase II transcription subunit 7</fullName>
    </recommendedName>
    <alternativeName>
        <fullName evidence="8">Mediator complex subunit 7</fullName>
    </alternativeName>
</protein>
<feature type="region of interest" description="Disordered" evidence="9">
    <location>
        <begin position="631"/>
        <end position="661"/>
    </location>
</feature>
<evidence type="ECO:0000256" key="1">
    <source>
        <dbReference type="ARBA" id="ARBA00004123"/>
    </source>
</evidence>
<dbReference type="Gene3D" id="6.10.140.200">
    <property type="match status" value="1"/>
</dbReference>
<proteinExistence type="inferred from homology"/>
<feature type="compositionally biased region" description="Polar residues" evidence="9">
    <location>
        <begin position="870"/>
        <end position="884"/>
    </location>
</feature>
<dbReference type="InterPro" id="IPR006597">
    <property type="entry name" value="Sel1-like"/>
</dbReference>
<dbReference type="InterPro" id="IPR044888">
    <property type="entry name" value="Mediatior_Med7_sf"/>
</dbReference>
<reference evidence="10 11" key="1">
    <citation type="journal article" date="2014" name="Genome Announc.">
        <title>Genome sequence of the basidiomycetous fungus Pseudozyma aphidis DSM70725, an efficient producer of biosurfactant mannosylerythritol lipids.</title>
        <authorList>
            <person name="Lorenz S."/>
            <person name="Guenther M."/>
            <person name="Grumaz C."/>
            <person name="Rupp S."/>
            <person name="Zibek S."/>
            <person name="Sohn K."/>
        </authorList>
    </citation>
    <scope>NUCLEOTIDE SEQUENCE [LARGE SCALE GENOMIC DNA]</scope>
    <source>
        <strain evidence="11">ATCC 32657 / CBS 517.83 / DSM 70725 / JCM 10318 / NBRC 10182 / NRRL Y-7954 / St-0401</strain>
    </source>
</reference>
<keyword evidence="11" id="KW-1185">Reference proteome</keyword>
<dbReference type="InterPro" id="IPR052945">
    <property type="entry name" value="Mitotic_Regulator"/>
</dbReference>
<evidence type="ECO:0000256" key="2">
    <source>
        <dbReference type="ARBA" id="ARBA00009994"/>
    </source>
</evidence>
<dbReference type="Proteomes" id="UP000019462">
    <property type="component" value="Unassembled WGS sequence"/>
</dbReference>
<dbReference type="GO" id="GO:0006357">
    <property type="term" value="P:regulation of transcription by RNA polymerase II"/>
    <property type="evidence" value="ECO:0007669"/>
    <property type="project" value="InterPro"/>
</dbReference>
<name>W3VWQ4_MOEAP</name>
<dbReference type="GO" id="GO:0016592">
    <property type="term" value="C:mediator complex"/>
    <property type="evidence" value="ECO:0007669"/>
    <property type="project" value="InterPro"/>
</dbReference>
<dbReference type="InterPro" id="IPR009244">
    <property type="entry name" value="Mediatior_Med7"/>
</dbReference>
<organism evidence="10 11">
    <name type="scientific">Moesziomyces aphidis</name>
    <name type="common">Pseudozyma aphidis</name>
    <dbReference type="NCBI Taxonomy" id="84754"/>
    <lineage>
        <taxon>Eukaryota</taxon>
        <taxon>Fungi</taxon>
        <taxon>Dikarya</taxon>
        <taxon>Basidiomycota</taxon>
        <taxon>Ustilaginomycotina</taxon>
        <taxon>Ustilaginomycetes</taxon>
        <taxon>Ustilaginales</taxon>
        <taxon>Ustilaginaceae</taxon>
        <taxon>Moesziomyces</taxon>
    </lineage>
</organism>
<dbReference type="EMBL" id="AWNI01000002">
    <property type="protein sequence ID" value="ETS65206.1"/>
    <property type="molecule type" value="Genomic_DNA"/>
</dbReference>
<feature type="region of interest" description="Disordered" evidence="9">
    <location>
        <begin position="1104"/>
        <end position="1134"/>
    </location>
</feature>
<comment type="caution">
    <text evidence="10">The sequence shown here is derived from an EMBL/GenBank/DDBJ whole genome shotgun (WGS) entry which is preliminary data.</text>
</comment>
<keyword evidence="5" id="KW-0010">Activator</keyword>
<evidence type="ECO:0000313" key="10">
    <source>
        <dbReference type="EMBL" id="ETS65206.1"/>
    </source>
</evidence>
<dbReference type="GO" id="GO:0010972">
    <property type="term" value="P:negative regulation of G2/M transition of mitotic cell cycle"/>
    <property type="evidence" value="ECO:0007669"/>
    <property type="project" value="TreeGrafter"/>
</dbReference>
<gene>
    <name evidence="10" type="ORF">PaG_00273</name>
</gene>
<dbReference type="SMART" id="SM00671">
    <property type="entry name" value="SEL1"/>
    <property type="match status" value="3"/>
</dbReference>
<dbReference type="Pfam" id="PF08238">
    <property type="entry name" value="Sel1"/>
    <property type="match status" value="3"/>
</dbReference>
<dbReference type="Gene3D" id="1.25.40.10">
    <property type="entry name" value="Tetratricopeptide repeat domain"/>
    <property type="match status" value="1"/>
</dbReference>
<dbReference type="SUPFAM" id="SSF81901">
    <property type="entry name" value="HCP-like"/>
    <property type="match status" value="1"/>
</dbReference>
<evidence type="ECO:0000256" key="9">
    <source>
        <dbReference type="SAM" id="MobiDB-lite"/>
    </source>
</evidence>
<dbReference type="PANTHER" id="PTHR43628:SF1">
    <property type="entry name" value="CHITIN SYNTHASE REGULATORY FACTOR 2-RELATED"/>
    <property type="match status" value="1"/>
</dbReference>
<dbReference type="Pfam" id="PF05983">
    <property type="entry name" value="Med7"/>
    <property type="match status" value="1"/>
</dbReference>
<feature type="compositionally biased region" description="Polar residues" evidence="9">
    <location>
        <begin position="797"/>
        <end position="817"/>
    </location>
</feature>
<keyword evidence="6" id="KW-0804">Transcription</keyword>
<evidence type="ECO:0000256" key="6">
    <source>
        <dbReference type="ARBA" id="ARBA00023163"/>
    </source>
</evidence>
<dbReference type="OrthoDB" id="2148946at2759"/>
<dbReference type="Gene3D" id="6.10.140.1520">
    <property type="match status" value="1"/>
</dbReference>
<feature type="compositionally biased region" description="Polar residues" evidence="9">
    <location>
        <begin position="27"/>
        <end position="36"/>
    </location>
</feature>
<feature type="compositionally biased region" description="Polar residues" evidence="9">
    <location>
        <begin position="946"/>
        <end position="955"/>
    </location>
</feature>
<keyword evidence="7" id="KW-0539">Nucleus</keyword>
<comment type="similarity">
    <text evidence="2">Belongs to the Mediator complex subunit 7 family.</text>
</comment>
<feature type="region of interest" description="Disordered" evidence="9">
    <location>
        <begin position="791"/>
        <end position="956"/>
    </location>
</feature>
<comment type="subcellular location">
    <subcellularLocation>
        <location evidence="1">Nucleus</location>
    </subcellularLocation>
</comment>
<feature type="compositionally biased region" description="Acidic residues" evidence="9">
    <location>
        <begin position="634"/>
        <end position="651"/>
    </location>
</feature>
<sequence>MNGEHVETAAQQQHQDGAGDAAAAGPSNANQVSTSFFPPPPQIYKKFTKRNLRYLDALNSHKLGEDEPSWDSLTPEERVDRQTRILESAASSSKQSDGEDDVEMAAVDGAAVEASKSSLPDFDLKRTLEPPNIDWIEEDGGYTVFGQLWPIPDVTPTLEQLGIPVLYPLEGTDRKELLLMLLQTLLQTYREITADLLKPAQPYDVWVAAVPDPNLPPEQQQQQLAGNPGFWTQSTEAKDRLKHMQNVVVNMQFLINELRPVQAKETLKLIMQMQLERRKQETQLIREARAAAAPKESVKAGAAGPSQHRLHAKRLQATHHHGSIVTAELLLARQLPRTRLVYTLSCQNLSAVSTYQRAMSRLHPDARSASAVRSFSAGSHASSNSDASYSSNPDAVHTPSTSPALSDRGAFSLDASSWNKLPRAYQPSSPTSAPPTDSKLSPLELLVKRGKQVQQDILEPSTHDASPDPTAHRIYERASALSRRTSVRRPPVQPSPDPDDFDDAQSIRSVNLLSEPGSSFSRNLRMYASTSQNSPPTPSSSGTSFTVQRGYKATYDDQYDSYSPMHASADEQPHSAHLLSNAFRNSVASDISFNSITGASLDTSLSRRASIDTVRSSEFGEDGRWGRAWASRADDEESAYEESVYGDELDDNAGPGSSHLPSRVAAYDIQLDPDQGPFASSGGLSSVAQQWKLNHAARDPSRSAGGTMRGMHASSTPAIREMPSKEKVVSLTRSIPPPRLLDQNQAGHWQQQSDPRHSFVPQIESHNGDAESSHHDAPQHVYDRTPVASADRYLGHRSTSSTATITGNDARESTGSPESARVYVYPPSPSGSEASRASGVHVHSSRDPNHRSQQRFSSMPNPASARIETMSASSSPEYPSQQAGSGEVKRTPLAPSALLSNPRVASAGSLESRRLKPSGHPAGRAPPPPPPAAAWSSPSMGGGTPNGYSDPNQYFQGVDRPIIGRKRAEAIARADGRESMVSDLDVETLRLDGSSRRDSSSTIGSVMTSRMSIGSVAHDPLALQSDNWQERSPVPPQVASPRTPGAPSMQAKASHASFRSLQPAQEAYSPVAGAGGPSRPSMLRNAKSSNALGSVDMQTSVSAPPVGLGVSGVSASQRPRTSPAVDTRTGPSSAEDFLSSGITHHEQGDLARSAFYFERSAKVDGGCVVGMCMFGMALREGWGARKDPAKGFTWIQKAAARAGEMMANTTTPKSDAELRAIKSELKLSVYELGKCFCYGWGVKMDKPMALEYFELAAKLGDADAQAEAGALYAAGKGCKKDLKKAATYYRMAEQGGYDTVGLSWIHKDKYK</sequence>
<dbReference type="GO" id="GO:0032153">
    <property type="term" value="C:cell division site"/>
    <property type="evidence" value="ECO:0007669"/>
    <property type="project" value="TreeGrafter"/>
</dbReference>
<keyword evidence="4" id="KW-0805">Transcription regulation</keyword>
<evidence type="ECO:0000256" key="8">
    <source>
        <dbReference type="ARBA" id="ARBA00031258"/>
    </source>
</evidence>
<feature type="region of interest" description="Disordered" evidence="9">
    <location>
        <begin position="696"/>
        <end position="778"/>
    </location>
</feature>
<feature type="compositionally biased region" description="Polar residues" evidence="9">
    <location>
        <begin position="742"/>
        <end position="753"/>
    </location>
</feature>